<evidence type="ECO:0000313" key="1">
    <source>
        <dbReference type="EMBL" id="KAJ8901689.1"/>
    </source>
</evidence>
<evidence type="ECO:0000313" key="2">
    <source>
        <dbReference type="Proteomes" id="UP001157974"/>
    </source>
</evidence>
<comment type="caution">
    <text evidence="1">The sequence shown here is derived from an EMBL/GenBank/DDBJ whole genome shotgun (WGS) entry which is preliminary data.</text>
</comment>
<dbReference type="Pfam" id="PF06325">
    <property type="entry name" value="PrmA"/>
    <property type="match status" value="1"/>
</dbReference>
<dbReference type="Proteomes" id="UP001157974">
    <property type="component" value="Unassembled WGS sequence"/>
</dbReference>
<dbReference type="GO" id="GO:0003676">
    <property type="term" value="F:nucleic acid binding"/>
    <property type="evidence" value="ECO:0007669"/>
    <property type="project" value="InterPro"/>
</dbReference>
<dbReference type="PANTHER" id="PTHR23290:SF0">
    <property type="entry name" value="RRNA N6-ADENOSINE-METHYLTRANSFERASE METTL5"/>
    <property type="match status" value="1"/>
</dbReference>
<proteinExistence type="predicted"/>
<dbReference type="Gene3D" id="3.40.50.150">
    <property type="entry name" value="Vaccinia Virus protein VP39"/>
    <property type="match status" value="1"/>
</dbReference>
<protein>
    <recommendedName>
        <fullName evidence="3">Methyltransferase small domain-containing protein</fullName>
    </recommendedName>
</protein>
<keyword evidence="2" id="KW-1185">Reference proteome</keyword>
<reference evidence="1 2" key="1">
    <citation type="journal article" date="2023" name="Nat. Commun.">
        <title>Origin of minicircular mitochondrial genomes in red algae.</title>
        <authorList>
            <person name="Lee Y."/>
            <person name="Cho C.H."/>
            <person name="Lee Y.M."/>
            <person name="Park S.I."/>
            <person name="Yang J.H."/>
            <person name="West J.A."/>
            <person name="Bhattacharya D."/>
            <person name="Yoon H.S."/>
        </authorList>
    </citation>
    <scope>NUCLEOTIDE SEQUENCE [LARGE SCALE GENOMIC DNA]</scope>
    <source>
        <strain evidence="1 2">CCMP1338</strain>
        <tissue evidence="1">Whole cell</tissue>
    </source>
</reference>
<organism evidence="1 2">
    <name type="scientific">Rhodosorus marinus</name>
    <dbReference type="NCBI Taxonomy" id="101924"/>
    <lineage>
        <taxon>Eukaryota</taxon>
        <taxon>Rhodophyta</taxon>
        <taxon>Stylonematophyceae</taxon>
        <taxon>Stylonematales</taxon>
        <taxon>Stylonemataceae</taxon>
        <taxon>Rhodosorus</taxon>
    </lineage>
</organism>
<dbReference type="PANTHER" id="PTHR23290">
    <property type="entry name" value="RRNA N6-ADENOSINE-METHYLTRANSFERASE METTL5"/>
    <property type="match status" value="1"/>
</dbReference>
<gene>
    <name evidence="1" type="ORF">NDN08_003895</name>
</gene>
<dbReference type="CDD" id="cd02440">
    <property type="entry name" value="AdoMet_MTases"/>
    <property type="match status" value="1"/>
</dbReference>
<sequence>MRLKELESALSGVKTFSQPKVELEQYPTSAHLAARMLHVAQENFGDIEDRCVADMGCGGGILAIGACLLGASHVVGFDVDADALEIAASNALEEEVDIELIQADVQELGAGSSGIMLGNGEIPFDTIIMNPPFGTRQKSIDMAFVRTALSLSRESVYSLHKTSTREHIRRKAREWNVEAQVVAEMRFDIPKMYKFHSQKSRDVAVDFWRISKTWKRI</sequence>
<dbReference type="AlphaFoldDB" id="A0AAV8UI64"/>
<dbReference type="InterPro" id="IPR002052">
    <property type="entry name" value="DNA_methylase_N6_adenine_CS"/>
</dbReference>
<dbReference type="InterPro" id="IPR029063">
    <property type="entry name" value="SAM-dependent_MTases_sf"/>
</dbReference>
<dbReference type="PROSITE" id="PS00092">
    <property type="entry name" value="N6_MTASE"/>
    <property type="match status" value="1"/>
</dbReference>
<dbReference type="InterPro" id="IPR051720">
    <property type="entry name" value="rRNA_MeTrfase/Polyamine_Synth"/>
</dbReference>
<evidence type="ECO:0008006" key="3">
    <source>
        <dbReference type="Google" id="ProtNLM"/>
    </source>
</evidence>
<dbReference type="SUPFAM" id="SSF53335">
    <property type="entry name" value="S-adenosyl-L-methionine-dependent methyltransferases"/>
    <property type="match status" value="1"/>
</dbReference>
<accession>A0AAV8UI64</accession>
<dbReference type="GO" id="GO:0008988">
    <property type="term" value="F:rRNA (adenine-N6-)-methyltransferase activity"/>
    <property type="evidence" value="ECO:0007669"/>
    <property type="project" value="TreeGrafter"/>
</dbReference>
<dbReference type="EMBL" id="JAMWBK010000010">
    <property type="protein sequence ID" value="KAJ8901689.1"/>
    <property type="molecule type" value="Genomic_DNA"/>
</dbReference>
<name>A0AAV8UI64_9RHOD</name>